<gene>
    <name evidence="2" type="ORF">QSH54_13315</name>
</gene>
<sequence length="153" mass="16502">MRIDIRAMASTSAQAHRRCRMHGRGHAPCAHASRAAGINLGRLQRGCGGSALANRSHAHHHRAAHGTGRYRLGITASTDRANTPTISVATMRDSVSKHDNNAALQAWRDARHCDAGVTTQLVRTQAQARRTHATPHRLSTYPSKGAAHGDQDN</sequence>
<accession>A0AAQ0W8L2</accession>
<proteinExistence type="predicted"/>
<dbReference type="AlphaFoldDB" id="A0AAQ0W8L2"/>
<reference evidence="2" key="1">
    <citation type="submission" date="2023-06" db="EMBL/GenBank/DDBJ databases">
        <title>Genome sequences of Xanthomonas arboricola from Serbia and Montenegro.</title>
        <authorList>
            <person name="Ilicic R."/>
            <person name="Jelusic A."/>
            <person name="Harrison J."/>
            <person name="Greer S."/>
            <person name="Grant M."/>
            <person name="Vicente J."/>
            <person name="Popovic Milovanovic T."/>
            <person name="Studholme D.J."/>
        </authorList>
    </citation>
    <scope>NUCLEOTIDE SEQUENCE</scope>
    <source>
        <strain evidence="2">Xp320</strain>
    </source>
</reference>
<dbReference type="RefSeq" id="WP_126750681.1">
    <property type="nucleotide sequence ID" value="NZ_CP044334.1"/>
</dbReference>
<protein>
    <submittedName>
        <fullName evidence="2">Uncharacterized protein</fullName>
    </submittedName>
</protein>
<evidence type="ECO:0000313" key="2">
    <source>
        <dbReference type="EMBL" id="MDN0287590.1"/>
    </source>
</evidence>
<dbReference type="EMBL" id="JASVYU010000016">
    <property type="protein sequence ID" value="MDN0287590.1"/>
    <property type="molecule type" value="Genomic_DNA"/>
</dbReference>
<comment type="caution">
    <text evidence="2">The sequence shown here is derived from an EMBL/GenBank/DDBJ whole genome shotgun (WGS) entry which is preliminary data.</text>
</comment>
<evidence type="ECO:0000256" key="1">
    <source>
        <dbReference type="SAM" id="MobiDB-lite"/>
    </source>
</evidence>
<organism evidence="2">
    <name type="scientific">Xanthomonas arboricola pv. pruni</name>
    <dbReference type="NCBI Taxonomy" id="69929"/>
    <lineage>
        <taxon>Bacteria</taxon>
        <taxon>Pseudomonadati</taxon>
        <taxon>Pseudomonadota</taxon>
        <taxon>Gammaproteobacteria</taxon>
        <taxon>Lysobacterales</taxon>
        <taxon>Lysobacteraceae</taxon>
        <taxon>Xanthomonas</taxon>
    </lineage>
</organism>
<name>A0AAQ0W8L2_9XANT</name>
<feature type="region of interest" description="Disordered" evidence="1">
    <location>
        <begin position="125"/>
        <end position="153"/>
    </location>
</feature>